<organism evidence="2 4">
    <name type="scientific">Modestobacter muralis</name>
    <dbReference type="NCBI Taxonomy" id="1608614"/>
    <lineage>
        <taxon>Bacteria</taxon>
        <taxon>Bacillati</taxon>
        <taxon>Actinomycetota</taxon>
        <taxon>Actinomycetes</taxon>
        <taxon>Geodermatophilales</taxon>
        <taxon>Geodermatophilaceae</taxon>
        <taxon>Modestobacter</taxon>
    </lineage>
</organism>
<evidence type="ECO:0000313" key="2">
    <source>
        <dbReference type="EMBL" id="NEK94371.1"/>
    </source>
</evidence>
<name>A0A6P0ERK0_9ACTN</name>
<protein>
    <submittedName>
        <fullName evidence="2">Methyltransferase domain-containing protein</fullName>
    </submittedName>
</protein>
<evidence type="ECO:0000313" key="4">
    <source>
        <dbReference type="Proteomes" id="UP000468828"/>
    </source>
</evidence>
<dbReference type="SUPFAM" id="SSF53335">
    <property type="entry name" value="S-adenosyl-L-methionine-dependent methyltransferases"/>
    <property type="match status" value="1"/>
</dbReference>
<comment type="caution">
    <text evidence="2">The sequence shown here is derived from an EMBL/GenBank/DDBJ whole genome shotgun (WGS) entry which is preliminary data.</text>
</comment>
<dbReference type="PANTHER" id="PTHR43591">
    <property type="entry name" value="METHYLTRANSFERASE"/>
    <property type="match status" value="1"/>
</dbReference>
<dbReference type="Proteomes" id="UP000471152">
    <property type="component" value="Unassembled WGS sequence"/>
</dbReference>
<reference evidence="3 5" key="2">
    <citation type="submission" date="2020-02" db="EMBL/GenBank/DDBJ databases">
        <title>The WGS of Modestobacter muralis DSM 100205.</title>
        <authorList>
            <person name="Jiang Z."/>
        </authorList>
    </citation>
    <scope>NUCLEOTIDE SEQUENCE [LARGE SCALE GENOMIC DNA]</scope>
    <source>
        <strain evidence="3 5">DSM 100205</strain>
    </source>
</reference>
<dbReference type="Proteomes" id="UP000468828">
    <property type="component" value="Unassembled WGS sequence"/>
</dbReference>
<feature type="domain" description="Methyltransferase type 11" evidence="1">
    <location>
        <begin position="44"/>
        <end position="139"/>
    </location>
</feature>
<gene>
    <name evidence="3" type="ORF">G3R41_09975</name>
    <name evidence="2" type="ORF">GCU67_09320</name>
</gene>
<dbReference type="GO" id="GO:0008757">
    <property type="term" value="F:S-adenosylmethionine-dependent methyltransferase activity"/>
    <property type="evidence" value="ECO:0007669"/>
    <property type="project" value="InterPro"/>
</dbReference>
<keyword evidence="4" id="KW-1185">Reference proteome</keyword>
<sequence>MSDPAGQSFFAVRAAGWEERFPDDGPRFARAVAELGVTPGDLVLDAACGTGRALPVLRDATGPAGTVVGVDLTAEMLAEAAGRGRGRLAGLVRGDVHALPFAAGTFDAVLAAGLVSHLAAPEAGLRELGRVCARGARLALFSPIGRVALARRHGHELRPDDVRGQPRISALLSRAGWTTTLVDDAEDRWLVLAVRQ</sequence>
<reference evidence="2 4" key="1">
    <citation type="submission" date="2020-01" db="EMBL/GenBank/DDBJ databases">
        <title>the WGS Modestobacter muralis CPCC 204518.</title>
        <authorList>
            <person name="Jiang Z."/>
        </authorList>
    </citation>
    <scope>NUCLEOTIDE SEQUENCE [LARGE SCALE GENOMIC DNA]</scope>
    <source>
        <strain evidence="2 4">DSM 100205</strain>
    </source>
</reference>
<keyword evidence="2" id="KW-0489">Methyltransferase</keyword>
<keyword evidence="2" id="KW-0808">Transferase</keyword>
<evidence type="ECO:0000313" key="3">
    <source>
        <dbReference type="EMBL" id="NEN51259.1"/>
    </source>
</evidence>
<dbReference type="Gene3D" id="3.40.50.150">
    <property type="entry name" value="Vaccinia Virus protein VP39"/>
    <property type="match status" value="1"/>
</dbReference>
<dbReference type="CDD" id="cd02440">
    <property type="entry name" value="AdoMet_MTases"/>
    <property type="match status" value="1"/>
</dbReference>
<proteinExistence type="predicted"/>
<dbReference type="Pfam" id="PF08241">
    <property type="entry name" value="Methyltransf_11"/>
    <property type="match status" value="1"/>
</dbReference>
<evidence type="ECO:0000259" key="1">
    <source>
        <dbReference type="Pfam" id="PF08241"/>
    </source>
</evidence>
<dbReference type="EMBL" id="JAAGWH010000021">
    <property type="protein sequence ID" value="NEK94371.1"/>
    <property type="molecule type" value="Genomic_DNA"/>
</dbReference>
<evidence type="ECO:0000313" key="5">
    <source>
        <dbReference type="Proteomes" id="UP000471152"/>
    </source>
</evidence>
<dbReference type="InterPro" id="IPR029063">
    <property type="entry name" value="SAM-dependent_MTases_sf"/>
</dbReference>
<dbReference type="AlphaFoldDB" id="A0A6P0ERK0"/>
<dbReference type="RefSeq" id="WP_163610945.1">
    <property type="nucleotide sequence ID" value="NZ_JAAGWB010000023.1"/>
</dbReference>
<accession>A0A6P0ERK0</accession>
<dbReference type="GO" id="GO:0032259">
    <property type="term" value="P:methylation"/>
    <property type="evidence" value="ECO:0007669"/>
    <property type="project" value="UniProtKB-KW"/>
</dbReference>
<dbReference type="EMBL" id="JAAGWB010000023">
    <property type="protein sequence ID" value="NEN51259.1"/>
    <property type="molecule type" value="Genomic_DNA"/>
</dbReference>
<dbReference type="InterPro" id="IPR013216">
    <property type="entry name" value="Methyltransf_11"/>
</dbReference>